<dbReference type="OrthoDB" id="4753462at2759"/>
<dbReference type="EMBL" id="WUBL01000164">
    <property type="protein sequence ID" value="KAF2964154.1"/>
    <property type="molecule type" value="Genomic_DNA"/>
</dbReference>
<keyword evidence="2" id="KW-1185">Reference proteome</keyword>
<dbReference type="AlphaFoldDB" id="A0A7C8MS17"/>
<proteinExistence type="predicted"/>
<gene>
    <name evidence="1" type="ORF">GQX73_g9433</name>
</gene>
<reference evidence="1 2" key="1">
    <citation type="submission" date="2019-12" db="EMBL/GenBank/DDBJ databases">
        <title>Draft genome sequence of the ascomycete Xylaria multiplex DSM 110363.</title>
        <authorList>
            <person name="Buettner E."/>
            <person name="Kellner H."/>
        </authorList>
    </citation>
    <scope>NUCLEOTIDE SEQUENCE [LARGE SCALE GENOMIC DNA]</scope>
    <source>
        <strain evidence="1 2">DSM 110363</strain>
    </source>
</reference>
<dbReference type="InParanoid" id="A0A7C8MS17"/>
<name>A0A7C8MS17_9PEZI</name>
<organism evidence="1 2">
    <name type="scientific">Xylaria multiplex</name>
    <dbReference type="NCBI Taxonomy" id="323545"/>
    <lineage>
        <taxon>Eukaryota</taxon>
        <taxon>Fungi</taxon>
        <taxon>Dikarya</taxon>
        <taxon>Ascomycota</taxon>
        <taxon>Pezizomycotina</taxon>
        <taxon>Sordariomycetes</taxon>
        <taxon>Xylariomycetidae</taxon>
        <taxon>Xylariales</taxon>
        <taxon>Xylariaceae</taxon>
        <taxon>Xylaria</taxon>
    </lineage>
</organism>
<accession>A0A7C8MS17</accession>
<evidence type="ECO:0000313" key="1">
    <source>
        <dbReference type="EMBL" id="KAF2964154.1"/>
    </source>
</evidence>
<dbReference type="Proteomes" id="UP000481858">
    <property type="component" value="Unassembled WGS sequence"/>
</dbReference>
<protein>
    <submittedName>
        <fullName evidence="1">Uncharacterized protein</fullName>
    </submittedName>
</protein>
<comment type="caution">
    <text evidence="1">The sequence shown here is derived from an EMBL/GenBank/DDBJ whole genome shotgun (WGS) entry which is preliminary data.</text>
</comment>
<evidence type="ECO:0000313" key="2">
    <source>
        <dbReference type="Proteomes" id="UP000481858"/>
    </source>
</evidence>
<sequence>MSTIAMNPIAMNPIAMNPIAMNPIAMNPIAMNPIAINPISWEVITDPLAEQLRNHVWKHFNYVLTQDDAEEIMFTDRWSSIDEFIEYMQQDTVNPGISQTIPSQTNCQLLPPGCLYSTQQLDAMDAGSLPLDYGLYGQSMIDLNLDTILPREEEDDGYDSNVGSIYDGEPLRRYQSIKLPTYEITPRPLFSPRPLFAPRPLFTPLPLFSHSTVSETFDLNPMVEEPGNLPTHPPLPMVQEAKPKSRKRDMFSKLCPCLTDKIKKLREKIPPLEESA</sequence>